<organism evidence="3 4">
    <name type="scientific">Paragonimus heterotremus</name>
    <dbReference type="NCBI Taxonomy" id="100268"/>
    <lineage>
        <taxon>Eukaryota</taxon>
        <taxon>Metazoa</taxon>
        <taxon>Spiralia</taxon>
        <taxon>Lophotrochozoa</taxon>
        <taxon>Platyhelminthes</taxon>
        <taxon>Trematoda</taxon>
        <taxon>Digenea</taxon>
        <taxon>Plagiorchiida</taxon>
        <taxon>Troglotremata</taxon>
        <taxon>Troglotrematidae</taxon>
        <taxon>Paragonimus</taxon>
    </lineage>
</organism>
<dbReference type="OrthoDB" id="6269126at2759"/>
<protein>
    <submittedName>
        <fullName evidence="3">Uncharacterized protein</fullName>
    </submittedName>
</protein>
<dbReference type="PANTHER" id="PTHR20837:SF0">
    <property type="entry name" value="COILED-COIL AND C2 DOMAIN-CONTAINING PROTEIN 2A"/>
    <property type="match status" value="1"/>
</dbReference>
<gene>
    <name evidence="3" type="ORF">PHET_07208</name>
</gene>
<sequence>MAASTELKTGGQVPRYLDEEGLYIGRSLYVVPSNIRRLENRIIEQATVDTAKKNVLTLQPKSSDVPQADAEMRNQKMQLIQPWFGEDGKLALQPNPARSMPYRFPLWDDQFNPIPDALKTDYIPPLSFETLRHYLASTHKCNDLPYPYNATLGGRRRRVSGIGILHGSSVRLLEVELHLLKFDFHPLYSWEHLYAQNLQEVVQAYENEVARDQVNACIQRENNITSSVASQLDRSIKEYEREISLMRCARNHAESVHRGLLASALRAWKRVKAARQVTGCVNTTTRLKIIRQAVDEVAAKQEWNQELDELVAEAQKQHDDCNTRLKEQYVVELDKYKQAKRKHMDALKRQRQRESGQKLESEGGETPLSELEKEDARILANGHPGRPPTPPPQFNATWVREQAEQQMRKYRRFPGEPKISVSLTESMEVTPEATCTKLEQ</sequence>
<accession>A0A8J4SIS0</accession>
<name>A0A8J4SIS0_9TREM</name>
<proteinExistence type="predicted"/>
<dbReference type="GO" id="GO:1904491">
    <property type="term" value="P:protein localization to ciliary transition zone"/>
    <property type="evidence" value="ECO:0007669"/>
    <property type="project" value="TreeGrafter"/>
</dbReference>
<dbReference type="PANTHER" id="PTHR20837">
    <property type="entry name" value="CENTROSOMAL PROTEIN-RELATED"/>
    <property type="match status" value="1"/>
</dbReference>
<evidence type="ECO:0000256" key="2">
    <source>
        <dbReference type="SAM" id="MobiDB-lite"/>
    </source>
</evidence>
<dbReference type="EMBL" id="LUCH01003924">
    <property type="protein sequence ID" value="KAF5399573.1"/>
    <property type="molecule type" value="Genomic_DNA"/>
</dbReference>
<dbReference type="Proteomes" id="UP000748531">
    <property type="component" value="Unassembled WGS sequence"/>
</dbReference>
<dbReference type="GO" id="GO:1905515">
    <property type="term" value="P:non-motile cilium assembly"/>
    <property type="evidence" value="ECO:0007669"/>
    <property type="project" value="TreeGrafter"/>
</dbReference>
<reference evidence="3" key="1">
    <citation type="submission" date="2019-05" db="EMBL/GenBank/DDBJ databases">
        <title>Annotation for the trematode Paragonimus heterotremus.</title>
        <authorList>
            <person name="Choi Y.-J."/>
        </authorList>
    </citation>
    <scope>NUCLEOTIDE SEQUENCE</scope>
    <source>
        <strain evidence="3">LC</strain>
    </source>
</reference>
<feature type="compositionally biased region" description="Basic and acidic residues" evidence="2">
    <location>
        <begin position="344"/>
        <end position="361"/>
    </location>
</feature>
<evidence type="ECO:0000313" key="3">
    <source>
        <dbReference type="EMBL" id="KAF5399573.1"/>
    </source>
</evidence>
<dbReference type="InterPro" id="IPR052434">
    <property type="entry name" value="Tectonic-like_complex_comp"/>
</dbReference>
<keyword evidence="4" id="KW-1185">Reference proteome</keyword>
<feature type="region of interest" description="Disordered" evidence="2">
    <location>
        <begin position="340"/>
        <end position="440"/>
    </location>
</feature>
<comment type="caution">
    <text evidence="3">The sequence shown here is derived from an EMBL/GenBank/DDBJ whole genome shotgun (WGS) entry which is preliminary data.</text>
</comment>
<evidence type="ECO:0000313" key="4">
    <source>
        <dbReference type="Proteomes" id="UP000748531"/>
    </source>
</evidence>
<evidence type="ECO:0000256" key="1">
    <source>
        <dbReference type="SAM" id="Coils"/>
    </source>
</evidence>
<keyword evidence="1" id="KW-0175">Coiled coil</keyword>
<dbReference type="AlphaFoldDB" id="A0A8J4SIS0"/>
<feature type="coiled-coil region" evidence="1">
    <location>
        <begin position="195"/>
        <end position="249"/>
    </location>
</feature>
<dbReference type="GO" id="GO:0035869">
    <property type="term" value="C:ciliary transition zone"/>
    <property type="evidence" value="ECO:0007669"/>
    <property type="project" value="TreeGrafter"/>
</dbReference>